<dbReference type="EMBL" id="CP073720">
    <property type="protein sequence ID" value="UWP79795.1"/>
    <property type="molecule type" value="Genomic_DNA"/>
</dbReference>
<protein>
    <submittedName>
        <fullName evidence="5">Extracellular solute-binding protein</fullName>
    </submittedName>
</protein>
<feature type="chain" id="PRO_5046250560" evidence="4">
    <location>
        <begin position="20"/>
        <end position="407"/>
    </location>
</feature>
<reference evidence="5" key="1">
    <citation type="submission" date="2021-04" db="EMBL/GenBank/DDBJ databases">
        <authorList>
            <person name="Hartkoorn R.C."/>
            <person name="Beaudoing E."/>
            <person name="Hot D."/>
        </authorList>
    </citation>
    <scope>NUCLEOTIDE SEQUENCE</scope>
    <source>
        <strain evidence="5">NRRL B-16292</strain>
    </source>
</reference>
<name>A0ABY5VQI7_9ACTN</name>
<keyword evidence="3 4" id="KW-0732">Signal</keyword>
<keyword evidence="2" id="KW-0813">Transport</keyword>
<feature type="signal peptide" evidence="4">
    <location>
        <begin position="1"/>
        <end position="19"/>
    </location>
</feature>
<dbReference type="InterPro" id="IPR006059">
    <property type="entry name" value="SBP"/>
</dbReference>
<evidence type="ECO:0000256" key="2">
    <source>
        <dbReference type="ARBA" id="ARBA00022448"/>
    </source>
</evidence>
<dbReference type="PANTHER" id="PTHR30061:SF50">
    <property type="entry name" value="MALTOSE_MALTODEXTRIN-BINDING PERIPLASMIC PROTEIN"/>
    <property type="match status" value="1"/>
</dbReference>
<sequence>MLASRWNAVLALFLAGAMAATVAACGDGAGGGGTADSDTLTEIDYYEAAPQNTQLPKLLDACGAQAGVKVQHQQVPRAQFMPKLLQQASAKALPDLALIDNPDLPQLAATGALVPLTGLDTDGLYPSIVAAGQYQGQTYGIAPGVNGLALYYNQDRFAEAGLTPPKTWDELTAAAKALTKGTRYGIAFSAVGTEEGSFQFEPFFWTAGASLKKLDSPEAIQALTLWKHLVDSKAASKSVVTWTQADVNDQFMAGNAAMMVNGPWQLPTLNAKKDLKFGIVPIPIPSPAAKPVTPLGGEVWTVGKSNPDREKKAAAVLKCLLSQDKSLEWSTNAGYIPSNQAAAQQLGNTDPQLKAFVEEVATAQARTAELGTAYPKVSEALYTAIQACLAGGKSPEEALKAAQAAAA</sequence>
<dbReference type="RefSeq" id="WP_259857553.1">
    <property type="nucleotide sequence ID" value="NZ_BAAAST010000001.1"/>
</dbReference>
<accession>A0ABY5VQI7</accession>
<dbReference type="PANTHER" id="PTHR30061">
    <property type="entry name" value="MALTOSE-BINDING PERIPLASMIC PROTEIN"/>
    <property type="match status" value="1"/>
</dbReference>
<dbReference type="Gene3D" id="3.40.190.10">
    <property type="entry name" value="Periplasmic binding protein-like II"/>
    <property type="match status" value="2"/>
</dbReference>
<evidence type="ECO:0000256" key="1">
    <source>
        <dbReference type="ARBA" id="ARBA00008520"/>
    </source>
</evidence>
<evidence type="ECO:0000313" key="6">
    <source>
        <dbReference type="Proteomes" id="UP001059617"/>
    </source>
</evidence>
<evidence type="ECO:0000256" key="3">
    <source>
        <dbReference type="ARBA" id="ARBA00022729"/>
    </source>
</evidence>
<gene>
    <name evidence="5" type="ORF">Dfulv_32135</name>
</gene>
<reference evidence="5" key="2">
    <citation type="submission" date="2022-09" db="EMBL/GenBank/DDBJ databases">
        <title>Biosynthetic gene clusters of Dactylosporangioum fulvum.</title>
        <authorList>
            <person name="Caradec T."/>
        </authorList>
    </citation>
    <scope>NUCLEOTIDE SEQUENCE</scope>
    <source>
        <strain evidence="5">NRRL B-16292</strain>
    </source>
</reference>
<evidence type="ECO:0000313" key="5">
    <source>
        <dbReference type="EMBL" id="UWP79795.1"/>
    </source>
</evidence>
<comment type="similarity">
    <text evidence="1">Belongs to the bacterial solute-binding protein 1 family.</text>
</comment>
<dbReference type="Proteomes" id="UP001059617">
    <property type="component" value="Chromosome"/>
</dbReference>
<evidence type="ECO:0000256" key="4">
    <source>
        <dbReference type="SAM" id="SignalP"/>
    </source>
</evidence>
<dbReference type="Pfam" id="PF13416">
    <property type="entry name" value="SBP_bac_8"/>
    <property type="match status" value="1"/>
</dbReference>
<keyword evidence="6" id="KW-1185">Reference proteome</keyword>
<dbReference type="SUPFAM" id="SSF53850">
    <property type="entry name" value="Periplasmic binding protein-like II"/>
    <property type="match status" value="1"/>
</dbReference>
<proteinExistence type="inferred from homology"/>
<organism evidence="5 6">
    <name type="scientific">Dactylosporangium fulvum</name>
    <dbReference type="NCBI Taxonomy" id="53359"/>
    <lineage>
        <taxon>Bacteria</taxon>
        <taxon>Bacillati</taxon>
        <taxon>Actinomycetota</taxon>
        <taxon>Actinomycetes</taxon>
        <taxon>Micromonosporales</taxon>
        <taxon>Micromonosporaceae</taxon>
        <taxon>Dactylosporangium</taxon>
    </lineage>
</organism>